<feature type="transmembrane region" description="Helical" evidence="1">
    <location>
        <begin position="170"/>
        <end position="189"/>
    </location>
</feature>
<keyword evidence="1" id="KW-1133">Transmembrane helix</keyword>
<proteinExistence type="predicted"/>
<dbReference type="RefSeq" id="WP_260191853.1">
    <property type="nucleotide sequence ID" value="NZ_JAFFZE010000012.1"/>
</dbReference>
<feature type="transmembrane region" description="Helical" evidence="1">
    <location>
        <begin position="105"/>
        <end position="123"/>
    </location>
</feature>
<name>A0ABT2J9B6_9PSEU</name>
<dbReference type="InterPro" id="IPR021552">
    <property type="entry name" value="ArsP_2"/>
</dbReference>
<feature type="transmembrane region" description="Helical" evidence="1">
    <location>
        <begin position="196"/>
        <end position="215"/>
    </location>
</feature>
<comment type="caution">
    <text evidence="2">The sequence shown here is derived from an EMBL/GenBank/DDBJ whole genome shotgun (WGS) entry which is preliminary data.</text>
</comment>
<feature type="transmembrane region" description="Helical" evidence="1">
    <location>
        <begin position="51"/>
        <end position="73"/>
    </location>
</feature>
<dbReference type="NCBIfam" id="NF037962">
    <property type="entry name" value="arsenic_eff"/>
    <property type="match status" value="1"/>
</dbReference>
<evidence type="ECO:0000313" key="3">
    <source>
        <dbReference type="Proteomes" id="UP001156441"/>
    </source>
</evidence>
<feature type="transmembrane region" description="Helical" evidence="1">
    <location>
        <begin position="273"/>
        <end position="297"/>
    </location>
</feature>
<protein>
    <submittedName>
        <fullName evidence="2">Arsenic efflux protein</fullName>
    </submittedName>
</protein>
<feature type="transmembrane region" description="Helical" evidence="1">
    <location>
        <begin position="79"/>
        <end position="98"/>
    </location>
</feature>
<organism evidence="2 3">
    <name type="scientific">Actinophytocola gossypii</name>
    <dbReference type="NCBI Taxonomy" id="2812003"/>
    <lineage>
        <taxon>Bacteria</taxon>
        <taxon>Bacillati</taxon>
        <taxon>Actinomycetota</taxon>
        <taxon>Actinomycetes</taxon>
        <taxon>Pseudonocardiales</taxon>
        <taxon>Pseudonocardiaceae</taxon>
    </lineage>
</organism>
<keyword evidence="1" id="KW-0472">Membrane</keyword>
<dbReference type="Pfam" id="PF11449">
    <property type="entry name" value="ArsP_2"/>
    <property type="match status" value="1"/>
</dbReference>
<evidence type="ECO:0000313" key="2">
    <source>
        <dbReference type="EMBL" id="MCT2584453.1"/>
    </source>
</evidence>
<dbReference type="EMBL" id="JAFFZE010000012">
    <property type="protein sequence ID" value="MCT2584453.1"/>
    <property type="molecule type" value="Genomic_DNA"/>
</dbReference>
<reference evidence="2 3" key="1">
    <citation type="submission" date="2021-02" db="EMBL/GenBank/DDBJ databases">
        <title>Actinophytocola xerophila sp. nov., isolated from soil of cotton cropping field.</title>
        <authorList>
            <person name="Huang R."/>
            <person name="Chen X."/>
            <person name="Ge X."/>
            <person name="Liu W."/>
        </authorList>
    </citation>
    <scope>NUCLEOTIDE SEQUENCE [LARGE SCALE GENOMIC DNA]</scope>
    <source>
        <strain evidence="2 3">S1-96</strain>
    </source>
</reference>
<feature type="transmembrane region" description="Helical" evidence="1">
    <location>
        <begin position="327"/>
        <end position="350"/>
    </location>
</feature>
<gene>
    <name evidence="2" type="ORF">JT362_15105</name>
</gene>
<accession>A0ABT2J9B6</accession>
<sequence>MQELLLLPLADAYLQVGVFVAVMSAGAAWLRWRYADRATDFVVRHRRVGPLFGALLGVSPGCAGALLLIPLFTRGTVSFGTMVAALTATMGDSSWVIMAAEPTTALWMHAVLLVTGTATGYVVDALGISPRLATASAEPRERPAPLPALATTGGPGAAMAARGPVLGSPAAAWLVLGGAATFLAVPVAFQLFDAGSLYLLVGVAGTVLAAVVLLGERWRPVTPRPGLAAALRESAVESARIVGWVAGVYLAWQVVELGTGFDGSQLPLTGMLGVLAAALVGLIPGCAIQITFTGLYLTGAVPAPVLLTNAVSQDGDALIPLLAGQRVTAAIATATTTVPAVLVGSLALLVMH</sequence>
<dbReference type="Proteomes" id="UP001156441">
    <property type="component" value="Unassembled WGS sequence"/>
</dbReference>
<feature type="transmembrane region" description="Helical" evidence="1">
    <location>
        <begin position="12"/>
        <end position="30"/>
    </location>
</feature>
<keyword evidence="3" id="KW-1185">Reference proteome</keyword>
<evidence type="ECO:0000256" key="1">
    <source>
        <dbReference type="SAM" id="Phobius"/>
    </source>
</evidence>
<keyword evidence="1" id="KW-0812">Transmembrane</keyword>